<name>A0A0K2UJT3_LEPSM</name>
<reference evidence="1" key="1">
    <citation type="submission" date="2014-05" db="EMBL/GenBank/DDBJ databases">
        <authorList>
            <person name="Chronopoulou M."/>
        </authorList>
    </citation>
    <scope>NUCLEOTIDE SEQUENCE</scope>
    <source>
        <tissue evidence="1">Whole organism</tissue>
    </source>
</reference>
<dbReference type="EMBL" id="HACA01020856">
    <property type="protein sequence ID" value="CDW38217.1"/>
    <property type="molecule type" value="Transcribed_RNA"/>
</dbReference>
<protein>
    <submittedName>
        <fullName evidence="1">Uncharacterized protein</fullName>
    </submittedName>
</protein>
<sequence>MFLLKKRKVYVTRNIRACIDSVGERQKFGAIIAIDFY</sequence>
<evidence type="ECO:0000313" key="1">
    <source>
        <dbReference type="EMBL" id="CDW38217.1"/>
    </source>
</evidence>
<dbReference type="AlphaFoldDB" id="A0A0K2UJT3"/>
<accession>A0A0K2UJT3</accession>
<organism evidence="1">
    <name type="scientific">Lepeophtheirus salmonis</name>
    <name type="common">Salmon louse</name>
    <name type="synonym">Caligus salmonis</name>
    <dbReference type="NCBI Taxonomy" id="72036"/>
    <lineage>
        <taxon>Eukaryota</taxon>
        <taxon>Metazoa</taxon>
        <taxon>Ecdysozoa</taxon>
        <taxon>Arthropoda</taxon>
        <taxon>Crustacea</taxon>
        <taxon>Multicrustacea</taxon>
        <taxon>Hexanauplia</taxon>
        <taxon>Copepoda</taxon>
        <taxon>Siphonostomatoida</taxon>
        <taxon>Caligidae</taxon>
        <taxon>Lepeophtheirus</taxon>
    </lineage>
</organism>
<proteinExistence type="predicted"/>